<gene>
    <name evidence="7" type="ORF">UFOPK1643_00420</name>
</gene>
<dbReference type="GO" id="GO:0009231">
    <property type="term" value="P:riboflavin biosynthetic process"/>
    <property type="evidence" value="ECO:0007669"/>
    <property type="project" value="UniProtKB-UniPathway"/>
</dbReference>
<keyword evidence="4" id="KW-0686">Riboflavin biosynthesis</keyword>
<comment type="catalytic activity">
    <reaction evidence="6">
        <text>(2S)-2-hydroxy-3-oxobutyl phosphate + 5-amino-6-(D-ribitylamino)uracil = 6,7-dimethyl-8-(1-D-ribityl)lumazine + phosphate + 2 H2O + H(+)</text>
        <dbReference type="Rhea" id="RHEA:26152"/>
        <dbReference type="ChEBI" id="CHEBI:15377"/>
        <dbReference type="ChEBI" id="CHEBI:15378"/>
        <dbReference type="ChEBI" id="CHEBI:15934"/>
        <dbReference type="ChEBI" id="CHEBI:43474"/>
        <dbReference type="ChEBI" id="CHEBI:58201"/>
        <dbReference type="ChEBI" id="CHEBI:58830"/>
        <dbReference type="EC" id="2.5.1.78"/>
    </reaction>
</comment>
<dbReference type="InterPro" id="IPR002180">
    <property type="entry name" value="LS/RS"/>
</dbReference>
<evidence type="ECO:0000256" key="4">
    <source>
        <dbReference type="ARBA" id="ARBA00022619"/>
    </source>
</evidence>
<dbReference type="EMBL" id="CAEZTK010000020">
    <property type="protein sequence ID" value="CAB4564765.1"/>
    <property type="molecule type" value="Genomic_DNA"/>
</dbReference>
<dbReference type="GO" id="GO:0005829">
    <property type="term" value="C:cytosol"/>
    <property type="evidence" value="ECO:0007669"/>
    <property type="project" value="TreeGrafter"/>
</dbReference>
<sequence length="155" mass="16371">MSGSSPQITVRSLADAKVAIISSSWHLDLCNDLIAGAQKGLAEASITQIEVIYVPGSFEIPLASQIAFEKGFDAVVAVGLVLKGETPHFDYVCQGVTQGIIDVSLKFSKPIGFGVLMCNDMDQAIARSGTAGSKEDKGYDSAIAAIELLHLRSKK</sequence>
<reference evidence="7" key="1">
    <citation type="submission" date="2020-05" db="EMBL/GenBank/DDBJ databases">
        <authorList>
            <person name="Chiriac C."/>
            <person name="Salcher M."/>
            <person name="Ghai R."/>
            <person name="Kavagutti S V."/>
        </authorList>
    </citation>
    <scope>NUCLEOTIDE SEQUENCE</scope>
</reference>
<dbReference type="EC" id="2.5.1.78" evidence="3"/>
<dbReference type="Gene3D" id="3.40.50.960">
    <property type="entry name" value="Lumazine/riboflavin synthase"/>
    <property type="match status" value="1"/>
</dbReference>
<dbReference type="GO" id="GO:0009349">
    <property type="term" value="C:riboflavin synthase complex"/>
    <property type="evidence" value="ECO:0007669"/>
    <property type="project" value="InterPro"/>
</dbReference>
<dbReference type="PANTHER" id="PTHR21058">
    <property type="entry name" value="6,7-DIMETHYL-8-RIBITYLLUMAZINE SYNTHASE DMRL SYNTHASE LUMAZINE SYNTHASE"/>
    <property type="match status" value="1"/>
</dbReference>
<proteinExistence type="inferred from homology"/>
<name>A0A6J6DPH6_9ZZZZ</name>
<dbReference type="NCBIfam" id="TIGR00114">
    <property type="entry name" value="lumazine-synth"/>
    <property type="match status" value="1"/>
</dbReference>
<evidence type="ECO:0000256" key="2">
    <source>
        <dbReference type="ARBA" id="ARBA00007424"/>
    </source>
</evidence>
<accession>A0A6J6DPH6</accession>
<protein>
    <recommendedName>
        <fullName evidence="3">6,7-dimethyl-8-ribityllumazine synthase</fullName>
        <ecNumber evidence="3">2.5.1.78</ecNumber>
    </recommendedName>
</protein>
<dbReference type="InterPro" id="IPR034964">
    <property type="entry name" value="LS"/>
</dbReference>
<dbReference type="InterPro" id="IPR036467">
    <property type="entry name" value="LS/RS_sf"/>
</dbReference>
<evidence type="ECO:0000256" key="3">
    <source>
        <dbReference type="ARBA" id="ARBA00012664"/>
    </source>
</evidence>
<evidence type="ECO:0000256" key="6">
    <source>
        <dbReference type="ARBA" id="ARBA00048785"/>
    </source>
</evidence>
<dbReference type="UniPathway" id="UPA00275">
    <property type="reaction ID" value="UER00404"/>
</dbReference>
<dbReference type="CDD" id="cd09209">
    <property type="entry name" value="Lumazine_synthase-I"/>
    <property type="match status" value="1"/>
</dbReference>
<evidence type="ECO:0000256" key="5">
    <source>
        <dbReference type="ARBA" id="ARBA00022679"/>
    </source>
</evidence>
<dbReference type="GO" id="GO:0000906">
    <property type="term" value="F:6,7-dimethyl-8-ribityllumazine synthase activity"/>
    <property type="evidence" value="ECO:0007669"/>
    <property type="project" value="UniProtKB-EC"/>
</dbReference>
<evidence type="ECO:0000256" key="1">
    <source>
        <dbReference type="ARBA" id="ARBA00004917"/>
    </source>
</evidence>
<dbReference type="PANTHER" id="PTHR21058:SF0">
    <property type="entry name" value="6,7-DIMETHYL-8-RIBITYLLUMAZINE SYNTHASE"/>
    <property type="match status" value="1"/>
</dbReference>
<dbReference type="SUPFAM" id="SSF52121">
    <property type="entry name" value="Lumazine synthase"/>
    <property type="match status" value="1"/>
</dbReference>
<organism evidence="7">
    <name type="scientific">freshwater metagenome</name>
    <dbReference type="NCBI Taxonomy" id="449393"/>
    <lineage>
        <taxon>unclassified sequences</taxon>
        <taxon>metagenomes</taxon>
        <taxon>ecological metagenomes</taxon>
    </lineage>
</organism>
<comment type="pathway">
    <text evidence="1">Cofactor biosynthesis; riboflavin biosynthesis; riboflavin from 2-hydroxy-3-oxobutyl phosphate and 5-amino-6-(D-ribitylamino)uracil: step 1/2.</text>
</comment>
<dbReference type="Pfam" id="PF00885">
    <property type="entry name" value="DMRL_synthase"/>
    <property type="match status" value="1"/>
</dbReference>
<keyword evidence="5" id="KW-0808">Transferase</keyword>
<dbReference type="AlphaFoldDB" id="A0A6J6DPH6"/>
<dbReference type="HAMAP" id="MF_00178">
    <property type="entry name" value="Lumazine_synth"/>
    <property type="match status" value="1"/>
</dbReference>
<evidence type="ECO:0000313" key="7">
    <source>
        <dbReference type="EMBL" id="CAB4564765.1"/>
    </source>
</evidence>
<comment type="similarity">
    <text evidence="2">Belongs to the DMRL synthase family.</text>
</comment>